<evidence type="ECO:0000256" key="2">
    <source>
        <dbReference type="ARBA" id="ARBA00022806"/>
    </source>
</evidence>
<evidence type="ECO:0000259" key="4">
    <source>
        <dbReference type="Pfam" id="PF07717"/>
    </source>
</evidence>
<evidence type="ECO:0000313" key="7">
    <source>
        <dbReference type="Proteomes" id="UP000789706"/>
    </source>
</evidence>
<dbReference type="Pfam" id="PF07717">
    <property type="entry name" value="OB_NTP_bind"/>
    <property type="match status" value="1"/>
</dbReference>
<keyword evidence="2" id="KW-0347">Helicase</keyword>
<name>A0A9N9BFU7_9GLOM</name>
<dbReference type="GO" id="GO:0004386">
    <property type="term" value="F:helicase activity"/>
    <property type="evidence" value="ECO:0007669"/>
    <property type="project" value="TreeGrafter"/>
</dbReference>
<dbReference type="InterPro" id="IPR059023">
    <property type="entry name" value="RNA_hel_CTD"/>
</dbReference>
<dbReference type="Gene3D" id="1.20.120.1080">
    <property type="match status" value="1"/>
</dbReference>
<dbReference type="EMBL" id="CAJVPK010000994">
    <property type="protein sequence ID" value="CAG8564280.1"/>
    <property type="molecule type" value="Genomic_DNA"/>
</dbReference>
<dbReference type="GO" id="GO:0003723">
    <property type="term" value="F:RNA binding"/>
    <property type="evidence" value="ECO:0007669"/>
    <property type="project" value="TreeGrafter"/>
</dbReference>
<feature type="domain" description="RNA helicase C-terminal" evidence="5">
    <location>
        <begin position="212"/>
        <end position="268"/>
    </location>
</feature>
<keyword evidence="2" id="KW-0547">Nucleotide-binding</keyword>
<gene>
    <name evidence="6" type="ORF">DEBURN_LOCUS7746</name>
</gene>
<dbReference type="Pfam" id="PF26026">
    <property type="entry name" value="RNA_hel_CTD"/>
    <property type="match status" value="1"/>
</dbReference>
<dbReference type="Pfam" id="PF21010">
    <property type="entry name" value="HA2_C"/>
    <property type="match status" value="1"/>
</dbReference>
<reference evidence="6" key="1">
    <citation type="submission" date="2021-06" db="EMBL/GenBank/DDBJ databases">
        <authorList>
            <person name="Kallberg Y."/>
            <person name="Tangrot J."/>
            <person name="Rosling A."/>
        </authorList>
    </citation>
    <scope>NUCLEOTIDE SEQUENCE</scope>
    <source>
        <strain evidence="6">AZ414A</strain>
    </source>
</reference>
<evidence type="ECO:0000256" key="1">
    <source>
        <dbReference type="ARBA" id="ARBA00022801"/>
    </source>
</evidence>
<keyword evidence="1" id="KW-0378">Hydrolase</keyword>
<dbReference type="PANTHER" id="PTHR18934">
    <property type="entry name" value="ATP-DEPENDENT RNA HELICASE"/>
    <property type="match status" value="1"/>
</dbReference>
<dbReference type="Proteomes" id="UP000789706">
    <property type="component" value="Unassembled WGS sequence"/>
</dbReference>
<evidence type="ECO:0000259" key="5">
    <source>
        <dbReference type="Pfam" id="PF26026"/>
    </source>
</evidence>
<evidence type="ECO:0000313" key="6">
    <source>
        <dbReference type="EMBL" id="CAG8564280.1"/>
    </source>
</evidence>
<comment type="caution">
    <text evidence="6">The sequence shown here is derived from an EMBL/GenBank/DDBJ whole genome shotgun (WGS) entry which is preliminary data.</text>
</comment>
<evidence type="ECO:0000256" key="3">
    <source>
        <dbReference type="SAM" id="SignalP"/>
    </source>
</evidence>
<feature type="chain" id="PRO_5040411651" evidence="3">
    <location>
        <begin position="19"/>
        <end position="282"/>
    </location>
</feature>
<sequence>MLLFGAIFRCLDPILTIAAMLSYKSPFITPFGKEPEFNAVRKKFENHNSDLLTMYKAYCEWKSNYGKSSSIMGEFCQKNFLSDQNLRMIDDLKKQYLSLLNESGIKQAKSYNVNSTSTPIINAAIVAGLYPKVIHRDLQMQQFINRDQKTVYIHPSSVNYPLQNAKKPNKDWFVYNTMIQTKKLYVRDTSLVEVVDLVLFGRETEVKHEIKLLTIDKWIKLQCFAKTATLLKYLREQLNKILKYKIDHPEAELEQEQKEWLNLILGVIKSCEIDFSPGRVSV</sequence>
<accession>A0A9N9BFU7</accession>
<dbReference type="OrthoDB" id="5600252at2759"/>
<organism evidence="6 7">
    <name type="scientific">Diversispora eburnea</name>
    <dbReference type="NCBI Taxonomy" id="1213867"/>
    <lineage>
        <taxon>Eukaryota</taxon>
        <taxon>Fungi</taxon>
        <taxon>Fungi incertae sedis</taxon>
        <taxon>Mucoromycota</taxon>
        <taxon>Glomeromycotina</taxon>
        <taxon>Glomeromycetes</taxon>
        <taxon>Diversisporales</taxon>
        <taxon>Diversisporaceae</taxon>
        <taxon>Diversispora</taxon>
    </lineage>
</organism>
<keyword evidence="2" id="KW-0067">ATP-binding</keyword>
<keyword evidence="7" id="KW-1185">Reference proteome</keyword>
<protein>
    <submittedName>
        <fullName evidence="6">1246_t:CDS:1</fullName>
    </submittedName>
</protein>
<keyword evidence="3" id="KW-0732">Signal</keyword>
<feature type="signal peptide" evidence="3">
    <location>
        <begin position="1"/>
        <end position="18"/>
    </location>
</feature>
<dbReference type="PANTHER" id="PTHR18934:SF145">
    <property type="entry name" value="ATP-DEPENDENT RNA HELICASE DHX57-RELATED"/>
    <property type="match status" value="1"/>
</dbReference>
<feature type="domain" description="DEAD-box helicase OB fold" evidence="4">
    <location>
        <begin position="121"/>
        <end position="202"/>
    </location>
</feature>
<dbReference type="InterPro" id="IPR011709">
    <property type="entry name" value="DEAD-box_helicase_OB_fold"/>
</dbReference>
<dbReference type="AlphaFoldDB" id="A0A9N9BFU7"/>
<proteinExistence type="predicted"/>